<dbReference type="InterPro" id="IPR012675">
    <property type="entry name" value="Beta-grasp_dom_sf"/>
</dbReference>
<protein>
    <submittedName>
        <fullName evidence="1">ThiS family protein</fullName>
    </submittedName>
</protein>
<organism evidence="1 2">
    <name type="scientific">Paraurantiacibacter namhicola</name>
    <dbReference type="NCBI Taxonomy" id="645517"/>
    <lineage>
        <taxon>Bacteria</taxon>
        <taxon>Pseudomonadati</taxon>
        <taxon>Pseudomonadota</taxon>
        <taxon>Alphaproteobacteria</taxon>
        <taxon>Sphingomonadales</taxon>
        <taxon>Erythrobacteraceae</taxon>
        <taxon>Paraurantiacibacter</taxon>
    </lineage>
</organism>
<dbReference type="SUPFAM" id="SSF54285">
    <property type="entry name" value="MoaD/ThiS"/>
    <property type="match status" value="1"/>
</dbReference>
<proteinExistence type="predicted"/>
<evidence type="ECO:0000313" key="1">
    <source>
        <dbReference type="EMBL" id="ANU07422.1"/>
    </source>
</evidence>
<dbReference type="AlphaFoldDB" id="A0A1C7D7T7"/>
<reference evidence="1 2" key="1">
    <citation type="submission" date="2016-07" db="EMBL/GenBank/DDBJ databases">
        <title>Complete genome sequence of Altererythrobacter namhicola JCM 16345T, containing esterase-encoding genes.</title>
        <authorList>
            <person name="Cheng H."/>
            <person name="Wu Y.-H."/>
            <person name="Jian S.-L."/>
            <person name="Huo Y.-Y."/>
            <person name="Wang C.-S."/>
            <person name="Xu X.-W."/>
        </authorList>
    </citation>
    <scope>NUCLEOTIDE SEQUENCE [LARGE SCALE GENOMIC DNA]</scope>
    <source>
        <strain evidence="1 2">JCM 16345</strain>
    </source>
</reference>
<dbReference type="RefSeq" id="WP_067786642.1">
    <property type="nucleotide sequence ID" value="NZ_CP016545.1"/>
</dbReference>
<dbReference type="InterPro" id="IPR003749">
    <property type="entry name" value="ThiS/MoaD-like"/>
</dbReference>
<dbReference type="Proteomes" id="UP000092698">
    <property type="component" value="Chromosome"/>
</dbReference>
<dbReference type="OrthoDB" id="9800712at2"/>
<evidence type="ECO:0000313" key="2">
    <source>
        <dbReference type="Proteomes" id="UP000092698"/>
    </source>
</evidence>
<dbReference type="Gene3D" id="3.10.20.30">
    <property type="match status" value="1"/>
</dbReference>
<dbReference type="Pfam" id="PF02597">
    <property type="entry name" value="ThiS"/>
    <property type="match status" value="1"/>
</dbReference>
<dbReference type="KEGG" id="anh:A6F65_01114"/>
<sequence>MAVRIVLLGRLADMAGTGELEMPAPLEWAGLLAALPDDLAAEVSGERIRLALDGQVLAAKEDLQAQDGSEVALLPPVSGG</sequence>
<gene>
    <name evidence="1" type="ORF">A6F65_01114</name>
</gene>
<dbReference type="EMBL" id="CP016545">
    <property type="protein sequence ID" value="ANU07422.1"/>
    <property type="molecule type" value="Genomic_DNA"/>
</dbReference>
<dbReference type="InterPro" id="IPR016155">
    <property type="entry name" value="Mopterin_synth/thiamin_S_b"/>
</dbReference>
<accession>A0A1C7D7T7</accession>
<dbReference type="STRING" id="645517.A6F65_01114"/>
<keyword evidence="2" id="KW-1185">Reference proteome</keyword>
<name>A0A1C7D7T7_9SPHN</name>